<dbReference type="Pfam" id="PF00593">
    <property type="entry name" value="TonB_dep_Rec_b-barrel"/>
    <property type="match status" value="1"/>
</dbReference>
<dbReference type="Pfam" id="PF07715">
    <property type="entry name" value="Plug"/>
    <property type="match status" value="1"/>
</dbReference>
<keyword evidence="5 11" id="KW-0812">Transmembrane</keyword>
<evidence type="ECO:0000259" key="14">
    <source>
        <dbReference type="Pfam" id="PF00593"/>
    </source>
</evidence>
<evidence type="ECO:0000256" key="12">
    <source>
        <dbReference type="RuleBase" id="RU003357"/>
    </source>
</evidence>
<proteinExistence type="inferred from homology"/>
<keyword evidence="16" id="KW-0675">Receptor</keyword>
<evidence type="ECO:0000256" key="4">
    <source>
        <dbReference type="ARBA" id="ARBA00022496"/>
    </source>
</evidence>
<dbReference type="GO" id="GO:0009279">
    <property type="term" value="C:cell outer membrane"/>
    <property type="evidence" value="ECO:0007669"/>
    <property type="project" value="UniProtKB-SubCell"/>
</dbReference>
<evidence type="ECO:0000256" key="2">
    <source>
        <dbReference type="ARBA" id="ARBA00022448"/>
    </source>
</evidence>
<evidence type="ECO:0000256" key="11">
    <source>
        <dbReference type="PROSITE-ProRule" id="PRU01360"/>
    </source>
</evidence>
<keyword evidence="10 11" id="KW-0998">Cell outer membrane</keyword>
<dbReference type="InterPro" id="IPR036942">
    <property type="entry name" value="Beta-barrel_TonB_sf"/>
</dbReference>
<evidence type="ECO:0000313" key="16">
    <source>
        <dbReference type="EMBL" id="EKO36483.1"/>
    </source>
</evidence>
<evidence type="ECO:0000256" key="13">
    <source>
        <dbReference type="SAM" id="SignalP"/>
    </source>
</evidence>
<dbReference type="InterPro" id="IPR000531">
    <property type="entry name" value="Beta-barrel_TonB"/>
</dbReference>
<protein>
    <submittedName>
        <fullName evidence="16">TonB-dependent receptor plug domain protein</fullName>
    </submittedName>
</protein>
<keyword evidence="7" id="KW-0406">Ion transport</keyword>
<evidence type="ECO:0000256" key="9">
    <source>
        <dbReference type="ARBA" id="ARBA00023136"/>
    </source>
</evidence>
<evidence type="ECO:0000256" key="7">
    <source>
        <dbReference type="ARBA" id="ARBA00023065"/>
    </source>
</evidence>
<keyword evidence="2 11" id="KW-0813">Transport</keyword>
<feature type="chain" id="PRO_5003891642" evidence="13">
    <location>
        <begin position="23"/>
        <end position="777"/>
    </location>
</feature>
<dbReference type="InterPro" id="IPR012910">
    <property type="entry name" value="Plug_dom"/>
</dbReference>
<keyword evidence="3 11" id="KW-1134">Transmembrane beta strand</keyword>
<evidence type="ECO:0000256" key="6">
    <source>
        <dbReference type="ARBA" id="ARBA00023004"/>
    </source>
</evidence>
<keyword evidence="8 12" id="KW-0798">TonB box</keyword>
<name>K6H1R8_9GAMM</name>
<dbReference type="EMBL" id="AMWX01000008">
    <property type="protein sequence ID" value="EKO36483.1"/>
    <property type="molecule type" value="Genomic_DNA"/>
</dbReference>
<dbReference type="PATRIC" id="fig|1208365.4.peg.816"/>
<evidence type="ECO:0000256" key="8">
    <source>
        <dbReference type="ARBA" id="ARBA00023077"/>
    </source>
</evidence>
<reference evidence="16 17" key="1">
    <citation type="submission" date="2012-09" db="EMBL/GenBank/DDBJ databases">
        <authorList>
            <person name="Dupont C.L."/>
            <person name="Rusch D.B."/>
            <person name="Lombardo M.-J."/>
            <person name="Novotny M."/>
            <person name="Yee-Greenbaum J."/>
            <person name="Laskin R."/>
        </authorList>
    </citation>
    <scope>NUCLEOTIDE SEQUENCE [LARGE SCALE GENOMIC DNA]</scope>
    <source>
        <strain evidence="16">SAR86E</strain>
    </source>
</reference>
<dbReference type="GO" id="GO:0006826">
    <property type="term" value="P:iron ion transport"/>
    <property type="evidence" value="ECO:0007669"/>
    <property type="project" value="UniProtKB-KW"/>
</dbReference>
<comment type="caution">
    <text evidence="16">The sequence shown here is derived from an EMBL/GenBank/DDBJ whole genome shotgun (WGS) entry which is preliminary data.</text>
</comment>
<evidence type="ECO:0000256" key="1">
    <source>
        <dbReference type="ARBA" id="ARBA00004571"/>
    </source>
</evidence>
<evidence type="ECO:0000256" key="10">
    <source>
        <dbReference type="ARBA" id="ARBA00023237"/>
    </source>
</evidence>
<dbReference type="PANTHER" id="PTHR32552">
    <property type="entry name" value="FERRICHROME IRON RECEPTOR-RELATED"/>
    <property type="match status" value="1"/>
</dbReference>
<keyword evidence="6" id="KW-0408">Iron</keyword>
<dbReference type="SUPFAM" id="SSF56935">
    <property type="entry name" value="Porins"/>
    <property type="match status" value="1"/>
</dbReference>
<gene>
    <name evidence="16" type="ORF">B273_1236</name>
</gene>
<evidence type="ECO:0000313" key="17">
    <source>
        <dbReference type="Proteomes" id="UP000010310"/>
    </source>
</evidence>
<evidence type="ECO:0000256" key="5">
    <source>
        <dbReference type="ARBA" id="ARBA00022692"/>
    </source>
</evidence>
<dbReference type="InterPro" id="IPR039426">
    <property type="entry name" value="TonB-dep_rcpt-like"/>
</dbReference>
<dbReference type="PROSITE" id="PS52016">
    <property type="entry name" value="TONB_DEPENDENT_REC_3"/>
    <property type="match status" value="1"/>
</dbReference>
<keyword evidence="17" id="KW-1185">Reference proteome</keyword>
<keyword evidence="4" id="KW-0410">Iron transport</keyword>
<dbReference type="AlphaFoldDB" id="K6H1R8"/>
<dbReference type="Gene3D" id="2.40.170.20">
    <property type="entry name" value="TonB-dependent receptor, beta-barrel domain"/>
    <property type="match status" value="2"/>
</dbReference>
<feature type="domain" description="TonB-dependent receptor-like beta-barrel" evidence="14">
    <location>
        <begin position="228"/>
        <end position="731"/>
    </location>
</feature>
<organism evidence="16 17">
    <name type="scientific">SAR86 cluster bacterium SAR86E</name>
    <dbReference type="NCBI Taxonomy" id="1208365"/>
    <lineage>
        <taxon>Bacteria</taxon>
        <taxon>Pseudomonadati</taxon>
        <taxon>Pseudomonadota</taxon>
        <taxon>Gammaproteobacteria</taxon>
        <taxon>SAR86 cluster</taxon>
    </lineage>
</organism>
<accession>K6H1R8</accession>
<evidence type="ECO:0000256" key="3">
    <source>
        <dbReference type="ARBA" id="ARBA00022452"/>
    </source>
</evidence>
<evidence type="ECO:0000259" key="15">
    <source>
        <dbReference type="Pfam" id="PF07715"/>
    </source>
</evidence>
<keyword evidence="13" id="KW-0732">Signal</keyword>
<dbReference type="PANTHER" id="PTHR32552:SF81">
    <property type="entry name" value="TONB-DEPENDENT OUTER MEMBRANE RECEPTOR"/>
    <property type="match status" value="1"/>
</dbReference>
<feature type="signal peptide" evidence="13">
    <location>
        <begin position="1"/>
        <end position="22"/>
    </location>
</feature>
<feature type="domain" description="TonB-dependent receptor plug" evidence="15">
    <location>
        <begin position="41"/>
        <end position="149"/>
    </location>
</feature>
<comment type="similarity">
    <text evidence="11 12">Belongs to the TonB-dependent receptor family.</text>
</comment>
<comment type="subcellular location">
    <subcellularLocation>
        <location evidence="1 11">Cell outer membrane</location>
        <topology evidence="1 11">Multi-pass membrane protein</topology>
    </subcellularLocation>
</comment>
<dbReference type="STRING" id="1208365.B273_1236"/>
<sequence>MKLNISKLLLASAFALPFSIVAQDSQIEEVVVTSTKQEKSIQDVPAMITALTAVDIEQSSIENMYDVAANLPTLRVDTNISPMATSIRIRGIGSAGNDPAMEPSVAIFVDGVYLPKSGLGLSDIHDIERIELLQGPQGTLYGKNATAGVINVITKAPDFEESSGYFEIEETDFNGQRLQGAANMPVGDNSAIRASFATYESDGFMKNTRLGNTAQGADDTNLTLRYLWQASDNLKADFKFSSLERNTSTAVDSRQNNPVINTGYMLFGITPLPDNDRDGVFHADYDPIFELKQDLLSMKLEYELDNGIFTSITSLNDYDTSGGIDLDYTGIDLLRAYQVWTGEDFSQEFRFNSDLIDGRESMLGFFYQDNDFHYDSPGLVSVGSQFSPLFGALAQGAAATVAELGAALQAAMAAGQPLPVIGQLKQGLDAAAAQAQSLGGLNATIKTGDSIDADHQLSTQSWAFFGQRTWHLSDSLRTTLGLRYGTEEKTANLNAVHKPQSPLVKAGLAPWALAGFHGAIDADYDREDTAFTWSASIQKDISDQVSVYASAGTAFKSGGFNTSGGINKAEREFKEEEAFSYEMGTRMSFAENRLIVNMSYFNSELVNRQFTRQLENGVGTIVGNALEDAERTGFEINVRARPHETITINLGLMRLDDGGSQIEGAGLRRTSDEGENASIIHALPIGNGRYYSRLDYAYEGLHENTTGRNAELPVTRKNINARIGWRTDDWDFAYFVKNLTDENTPFLIQTPSSLFGGTQGIHPAFPKTAGISVRYNF</sequence>
<keyword evidence="9 11" id="KW-0472">Membrane</keyword>
<dbReference type="Proteomes" id="UP000010310">
    <property type="component" value="Unassembled WGS sequence"/>
</dbReference>